<evidence type="ECO:0000313" key="2">
    <source>
        <dbReference type="EMBL" id="CAI8009470.1"/>
    </source>
</evidence>
<evidence type="ECO:0000256" key="1">
    <source>
        <dbReference type="SAM" id="Coils"/>
    </source>
</evidence>
<proteinExistence type="predicted"/>
<keyword evidence="1" id="KW-0175">Coiled coil</keyword>
<reference evidence="2" key="1">
    <citation type="submission" date="2023-03" db="EMBL/GenBank/DDBJ databases">
        <authorList>
            <person name="Steffen K."/>
            <person name="Cardenas P."/>
        </authorList>
    </citation>
    <scope>NUCLEOTIDE SEQUENCE</scope>
</reference>
<sequence length="279" mass="31791">APVTATPAPVGPLAFAPTKSFEQKVAEATDSIEHLQEEFSDLKSDARELLSEREIQNQRFVRKFRDHLLDLPVTKKQVHIRFFSKNVREIVAAETIQMLFIILGRYCNYSNYEIIFHIVKRFCHELKGRMLTYRDSLTSFEKSTTVDVYLCCISARPGGEICKGFIRMTMKINKPPSECSLHEIRELKESIEERASIESYAMYIESPGEGSVHVGLLIHEGVIPMAAAVLHNTDFRQTNHLTEVTIAGQDVREYIDQRLWFACQAGSCEGSDFPDNIRS</sequence>
<name>A0AA35RDH2_GEOBA</name>
<organism evidence="2 3">
    <name type="scientific">Geodia barretti</name>
    <name type="common">Barrett's horny sponge</name>
    <dbReference type="NCBI Taxonomy" id="519541"/>
    <lineage>
        <taxon>Eukaryota</taxon>
        <taxon>Metazoa</taxon>
        <taxon>Porifera</taxon>
        <taxon>Demospongiae</taxon>
        <taxon>Heteroscleromorpha</taxon>
        <taxon>Tetractinellida</taxon>
        <taxon>Astrophorina</taxon>
        <taxon>Geodiidae</taxon>
        <taxon>Geodia</taxon>
    </lineage>
</organism>
<comment type="caution">
    <text evidence="2">The sequence shown here is derived from an EMBL/GenBank/DDBJ whole genome shotgun (WGS) entry which is preliminary data.</text>
</comment>
<evidence type="ECO:0000313" key="3">
    <source>
        <dbReference type="Proteomes" id="UP001174909"/>
    </source>
</evidence>
<feature type="coiled-coil region" evidence="1">
    <location>
        <begin position="18"/>
        <end position="52"/>
    </location>
</feature>
<gene>
    <name evidence="2" type="ORF">GBAR_LOCUS6348</name>
</gene>
<keyword evidence="3" id="KW-1185">Reference proteome</keyword>
<dbReference type="EMBL" id="CASHTH010000962">
    <property type="protein sequence ID" value="CAI8009470.1"/>
    <property type="molecule type" value="Genomic_DNA"/>
</dbReference>
<accession>A0AA35RDH2</accession>
<feature type="non-terminal residue" evidence="2">
    <location>
        <position position="279"/>
    </location>
</feature>
<dbReference type="AlphaFoldDB" id="A0AA35RDH2"/>
<dbReference type="Proteomes" id="UP001174909">
    <property type="component" value="Unassembled WGS sequence"/>
</dbReference>
<protein>
    <submittedName>
        <fullName evidence="2">Uncharacterized protein</fullName>
    </submittedName>
</protein>